<gene>
    <name evidence="2" type="ORF">Tam10B_0441</name>
</gene>
<comment type="caution">
    <text evidence="2">The sequence shown here is derived from an EMBL/GenBank/DDBJ whole genome shotgun (WGS) entry which is preliminary data.</text>
</comment>
<evidence type="ECO:0000256" key="1">
    <source>
        <dbReference type="SAM" id="Phobius"/>
    </source>
</evidence>
<dbReference type="AlphaFoldDB" id="A0A229W0P9"/>
<dbReference type="EMBL" id="NEWD01000004">
    <property type="protein sequence ID" value="OXN01438.1"/>
    <property type="molecule type" value="Genomic_DNA"/>
</dbReference>
<keyword evidence="1" id="KW-0812">Transmembrane</keyword>
<protein>
    <submittedName>
        <fullName evidence="2">Uncharacterized protein</fullName>
    </submittedName>
</protein>
<evidence type="ECO:0000313" key="3">
    <source>
        <dbReference type="Proteomes" id="UP000215433"/>
    </source>
</evidence>
<organism evidence="2 3">
    <name type="scientific">Bifidobacterium vansinderenii</name>
    <dbReference type="NCBI Taxonomy" id="1984871"/>
    <lineage>
        <taxon>Bacteria</taxon>
        <taxon>Bacillati</taxon>
        <taxon>Actinomycetota</taxon>
        <taxon>Actinomycetes</taxon>
        <taxon>Bifidobacteriales</taxon>
        <taxon>Bifidobacteriaceae</taxon>
        <taxon>Bifidobacterium</taxon>
    </lineage>
</organism>
<accession>A0A229W0P9</accession>
<dbReference type="Proteomes" id="UP000215433">
    <property type="component" value="Unassembled WGS sequence"/>
</dbReference>
<feature type="transmembrane region" description="Helical" evidence="1">
    <location>
        <begin position="6"/>
        <end position="29"/>
    </location>
</feature>
<keyword evidence="3" id="KW-1185">Reference proteome</keyword>
<sequence length="39" mass="4216">METLETIALVLGIIADTIAIASAIIVIATKRDEKPKHKK</sequence>
<evidence type="ECO:0000313" key="2">
    <source>
        <dbReference type="EMBL" id="OXN01438.1"/>
    </source>
</evidence>
<reference evidence="2 3" key="1">
    <citation type="submission" date="2017-05" db="EMBL/GenBank/DDBJ databases">
        <title>Bifidobacterium vansinderenii sp. nov.</title>
        <authorList>
            <person name="Lugli G.A."/>
            <person name="Duranti S."/>
            <person name="Mangifesta M."/>
        </authorList>
    </citation>
    <scope>NUCLEOTIDE SEQUENCE [LARGE SCALE GENOMIC DNA]</scope>
    <source>
        <strain evidence="2 3">Tam10B</strain>
    </source>
</reference>
<proteinExistence type="predicted"/>
<keyword evidence="1" id="KW-0472">Membrane</keyword>
<keyword evidence="1" id="KW-1133">Transmembrane helix</keyword>
<name>A0A229W0P9_9BIFI</name>